<dbReference type="AlphaFoldDB" id="A0A931H7F1"/>
<evidence type="ECO:0000256" key="5">
    <source>
        <dbReference type="ARBA" id="ARBA00022842"/>
    </source>
</evidence>
<feature type="binding site" evidence="8">
    <location>
        <position position="23"/>
    </location>
    <ligand>
        <name>Mg(2+)</name>
        <dbReference type="ChEBI" id="CHEBI:18420"/>
    </ligand>
</feature>
<organism evidence="10 11">
    <name type="scientific">Caenimonas aquaedulcis</name>
    <dbReference type="NCBI Taxonomy" id="2793270"/>
    <lineage>
        <taxon>Bacteria</taxon>
        <taxon>Pseudomonadati</taxon>
        <taxon>Pseudomonadota</taxon>
        <taxon>Betaproteobacteria</taxon>
        <taxon>Burkholderiales</taxon>
        <taxon>Comamonadaceae</taxon>
        <taxon>Caenimonas</taxon>
    </lineage>
</organism>
<comment type="caution">
    <text evidence="10">The sequence shown here is derived from an EMBL/GenBank/DDBJ whole genome shotgun (WGS) entry which is preliminary data.</text>
</comment>
<evidence type="ECO:0000256" key="3">
    <source>
        <dbReference type="ARBA" id="ARBA00022723"/>
    </source>
</evidence>
<keyword evidence="6 8" id="KW-0443">Lipid metabolism</keyword>
<dbReference type="InterPro" id="IPR008278">
    <property type="entry name" value="4-PPantetheinyl_Trfase_dom"/>
</dbReference>
<dbReference type="HAMAP" id="MF_00101">
    <property type="entry name" value="AcpS"/>
    <property type="match status" value="1"/>
</dbReference>
<keyword evidence="11" id="KW-1185">Reference proteome</keyword>
<evidence type="ECO:0000313" key="10">
    <source>
        <dbReference type="EMBL" id="MBG9390069.1"/>
    </source>
</evidence>
<dbReference type="NCBIfam" id="TIGR00556">
    <property type="entry name" value="pantethn_trn"/>
    <property type="match status" value="1"/>
</dbReference>
<accession>A0A931H7F1</accession>
<gene>
    <name evidence="8" type="primary">acpS</name>
    <name evidence="10" type="ORF">I5803_18720</name>
</gene>
<evidence type="ECO:0000256" key="4">
    <source>
        <dbReference type="ARBA" id="ARBA00022832"/>
    </source>
</evidence>
<feature type="binding site" evidence="8">
    <location>
        <position position="73"/>
    </location>
    <ligand>
        <name>Mg(2+)</name>
        <dbReference type="ChEBI" id="CHEBI:18420"/>
    </ligand>
</feature>
<dbReference type="Proteomes" id="UP000651050">
    <property type="component" value="Unassembled WGS sequence"/>
</dbReference>
<name>A0A931H7F1_9BURK</name>
<proteinExistence type="inferred from homology"/>
<keyword evidence="3 8" id="KW-0479">Metal-binding</keyword>
<keyword evidence="5 8" id="KW-0460">Magnesium</keyword>
<comment type="catalytic activity">
    <reaction evidence="8">
        <text>apo-[ACP] + CoA = holo-[ACP] + adenosine 3',5'-bisphosphate + H(+)</text>
        <dbReference type="Rhea" id="RHEA:12068"/>
        <dbReference type="Rhea" id="RHEA-COMP:9685"/>
        <dbReference type="Rhea" id="RHEA-COMP:9690"/>
        <dbReference type="ChEBI" id="CHEBI:15378"/>
        <dbReference type="ChEBI" id="CHEBI:29999"/>
        <dbReference type="ChEBI" id="CHEBI:57287"/>
        <dbReference type="ChEBI" id="CHEBI:58343"/>
        <dbReference type="ChEBI" id="CHEBI:64479"/>
        <dbReference type="EC" id="2.7.8.7"/>
    </reaction>
</comment>
<dbReference type="InterPro" id="IPR037143">
    <property type="entry name" value="4-PPantetheinyl_Trfase_dom_sf"/>
</dbReference>
<feature type="domain" description="4'-phosphopantetheinyl transferase" evidence="9">
    <location>
        <begin position="20"/>
        <end position="114"/>
    </location>
</feature>
<keyword evidence="8" id="KW-0963">Cytoplasm</keyword>
<keyword evidence="2 8" id="KW-0808">Transferase</keyword>
<dbReference type="GO" id="GO:0005737">
    <property type="term" value="C:cytoplasm"/>
    <property type="evidence" value="ECO:0007669"/>
    <property type="project" value="UniProtKB-SubCell"/>
</dbReference>
<dbReference type="SUPFAM" id="SSF56214">
    <property type="entry name" value="4'-phosphopantetheinyl transferase"/>
    <property type="match status" value="1"/>
</dbReference>
<dbReference type="EC" id="2.7.8.7" evidence="8"/>
<comment type="similarity">
    <text evidence="8">Belongs to the P-Pant transferase superfamily. AcpS family.</text>
</comment>
<keyword evidence="7 8" id="KW-0275">Fatty acid biosynthesis</keyword>
<dbReference type="Pfam" id="PF01648">
    <property type="entry name" value="ACPS"/>
    <property type="match status" value="1"/>
</dbReference>
<dbReference type="RefSeq" id="WP_196987829.1">
    <property type="nucleotide sequence ID" value="NZ_JADWYS010000001.1"/>
</dbReference>
<keyword evidence="4 8" id="KW-0276">Fatty acid metabolism</keyword>
<protein>
    <recommendedName>
        <fullName evidence="8">Holo-[acyl-carrier-protein] synthase</fullName>
        <shortName evidence="8">Holo-ACP synthase</shortName>
        <ecNumber evidence="8">2.7.8.7</ecNumber>
    </recommendedName>
    <alternativeName>
        <fullName evidence="8">4'-phosphopantetheinyl transferase AcpS</fullName>
    </alternativeName>
</protein>
<evidence type="ECO:0000313" key="11">
    <source>
        <dbReference type="Proteomes" id="UP000651050"/>
    </source>
</evidence>
<comment type="cofactor">
    <cofactor evidence="8">
        <name>Mg(2+)</name>
        <dbReference type="ChEBI" id="CHEBI:18420"/>
    </cofactor>
</comment>
<keyword evidence="1 8" id="KW-0444">Lipid biosynthesis</keyword>
<evidence type="ECO:0000256" key="8">
    <source>
        <dbReference type="HAMAP-Rule" id="MF_00101"/>
    </source>
</evidence>
<comment type="subcellular location">
    <subcellularLocation>
        <location evidence="8">Cytoplasm</location>
    </subcellularLocation>
</comment>
<dbReference type="EMBL" id="JADWYS010000001">
    <property type="protein sequence ID" value="MBG9390069.1"/>
    <property type="molecule type" value="Genomic_DNA"/>
</dbReference>
<sequence>MFELQTDDAAWSGSLDNARLGFDLCQVSQVTQSLACFGDRYEERLFTPAERAYALRGGSGRADRLAARFAAKEAVIKALRLPEAGVAFTDIEVVKLDDGDCRIALHGRVADIARAQGVDRVLLSMSHDGDYAGAFVSVIYKQPQETMA</sequence>
<comment type="function">
    <text evidence="8">Transfers the 4'-phosphopantetheine moiety from coenzyme A to a Ser of acyl-carrier-protein.</text>
</comment>
<dbReference type="Gene3D" id="3.90.470.20">
    <property type="entry name" value="4'-phosphopantetheinyl transferase domain"/>
    <property type="match status" value="1"/>
</dbReference>
<dbReference type="InterPro" id="IPR002582">
    <property type="entry name" value="ACPS"/>
</dbReference>
<reference evidence="10" key="1">
    <citation type="submission" date="2020-11" db="EMBL/GenBank/DDBJ databases">
        <title>Bacterial whole genome sequence for Caenimonas sp. DR4.4.</title>
        <authorList>
            <person name="Le V."/>
            <person name="Ko S.-R."/>
            <person name="Ahn C.-Y."/>
            <person name="Oh H.-M."/>
        </authorList>
    </citation>
    <scope>NUCLEOTIDE SEQUENCE</scope>
    <source>
        <strain evidence="10">DR4.4</strain>
    </source>
</reference>
<dbReference type="GO" id="GO:0000287">
    <property type="term" value="F:magnesium ion binding"/>
    <property type="evidence" value="ECO:0007669"/>
    <property type="project" value="UniProtKB-UniRule"/>
</dbReference>
<evidence type="ECO:0000256" key="7">
    <source>
        <dbReference type="ARBA" id="ARBA00023160"/>
    </source>
</evidence>
<evidence type="ECO:0000256" key="6">
    <source>
        <dbReference type="ARBA" id="ARBA00023098"/>
    </source>
</evidence>
<dbReference type="InterPro" id="IPR004568">
    <property type="entry name" value="Ppantetheine-prot_Trfase_dom"/>
</dbReference>
<evidence type="ECO:0000259" key="9">
    <source>
        <dbReference type="Pfam" id="PF01648"/>
    </source>
</evidence>
<dbReference type="GO" id="GO:0006633">
    <property type="term" value="P:fatty acid biosynthetic process"/>
    <property type="evidence" value="ECO:0007669"/>
    <property type="project" value="UniProtKB-UniRule"/>
</dbReference>
<evidence type="ECO:0000256" key="2">
    <source>
        <dbReference type="ARBA" id="ARBA00022679"/>
    </source>
</evidence>
<evidence type="ECO:0000256" key="1">
    <source>
        <dbReference type="ARBA" id="ARBA00022516"/>
    </source>
</evidence>
<dbReference type="GO" id="GO:0008897">
    <property type="term" value="F:holo-[acyl-carrier-protein] synthase activity"/>
    <property type="evidence" value="ECO:0007669"/>
    <property type="project" value="UniProtKB-UniRule"/>
</dbReference>